<sequence>MCLFKPTWSRENKRVAPQPSKHPLACKLNTSRRAPDGDHDNKKDPKSSLFLSTHKHHQYESPCPPTPAQAPWMHRERARYLRLARVTGPHSRYQLFEGQPTPFSTRRLSTPT</sequence>
<organism evidence="2 3">
    <name type="scientific">Yarrowia lipolytica</name>
    <name type="common">Candida lipolytica</name>
    <dbReference type="NCBI Taxonomy" id="4952"/>
    <lineage>
        <taxon>Eukaryota</taxon>
        <taxon>Fungi</taxon>
        <taxon>Dikarya</taxon>
        <taxon>Ascomycota</taxon>
        <taxon>Saccharomycotina</taxon>
        <taxon>Dipodascomycetes</taxon>
        <taxon>Dipodascales</taxon>
        <taxon>Dipodascales incertae sedis</taxon>
        <taxon>Yarrowia</taxon>
    </lineage>
</organism>
<dbReference type="GeneID" id="94582939"/>
<dbReference type="Proteomes" id="UP000182444">
    <property type="component" value="Chromosome 1C"/>
</dbReference>
<proteinExistence type="predicted"/>
<dbReference type="RefSeq" id="XP_068138403.1">
    <property type="nucleotide sequence ID" value="XM_068282302.1"/>
</dbReference>
<name>A0A1D8NAN1_YARLL</name>
<evidence type="ECO:0000313" key="2">
    <source>
        <dbReference type="EMBL" id="AOW02679.1"/>
    </source>
</evidence>
<evidence type="ECO:0000313" key="3">
    <source>
        <dbReference type="Proteomes" id="UP000182444"/>
    </source>
</evidence>
<feature type="compositionally biased region" description="Basic and acidic residues" evidence="1">
    <location>
        <begin position="33"/>
        <end position="46"/>
    </location>
</feature>
<gene>
    <name evidence="2" type="ORF">YALI1_C15532g</name>
</gene>
<dbReference type="AlphaFoldDB" id="A0A1D8NAN1"/>
<accession>A0A1D8NAN1</accession>
<feature type="region of interest" description="Disordered" evidence="1">
    <location>
        <begin position="92"/>
        <end position="112"/>
    </location>
</feature>
<dbReference type="EMBL" id="CP017555">
    <property type="protein sequence ID" value="AOW02679.1"/>
    <property type="molecule type" value="Genomic_DNA"/>
</dbReference>
<feature type="compositionally biased region" description="Polar residues" evidence="1">
    <location>
        <begin position="101"/>
        <end position="112"/>
    </location>
</feature>
<evidence type="ECO:0000256" key="1">
    <source>
        <dbReference type="SAM" id="MobiDB-lite"/>
    </source>
</evidence>
<dbReference type="VEuPathDB" id="FungiDB:YALI1_C15532g"/>
<protein>
    <submittedName>
        <fullName evidence="2">Uncharacterized protein</fullName>
    </submittedName>
</protein>
<feature type="region of interest" description="Disordered" evidence="1">
    <location>
        <begin position="1"/>
        <end position="71"/>
    </location>
</feature>
<reference evidence="2 3" key="1">
    <citation type="journal article" date="2016" name="PLoS ONE">
        <title>Sequence Assembly of Yarrowia lipolytica Strain W29/CLIB89 Shows Transposable Element Diversity.</title>
        <authorList>
            <person name="Magnan C."/>
            <person name="Yu J."/>
            <person name="Chang I."/>
            <person name="Jahn E."/>
            <person name="Kanomata Y."/>
            <person name="Wu J."/>
            <person name="Zeller M."/>
            <person name="Oakes M."/>
            <person name="Baldi P."/>
            <person name="Sandmeyer S."/>
        </authorList>
    </citation>
    <scope>NUCLEOTIDE SEQUENCE [LARGE SCALE GENOMIC DNA]</scope>
    <source>
        <strain evidence="3">CLIB89(W29)</strain>
    </source>
</reference>